<dbReference type="EMBL" id="VDGT01000004">
    <property type="protein sequence ID" value="TNM32300.1"/>
    <property type="molecule type" value="Genomic_DNA"/>
</dbReference>
<keyword evidence="2" id="KW-0378">Hydrolase</keyword>
<feature type="domain" description="Putative restriction endonuclease" evidence="1">
    <location>
        <begin position="18"/>
        <end position="182"/>
    </location>
</feature>
<comment type="caution">
    <text evidence="2">The sequence shown here is derived from an EMBL/GenBank/DDBJ whole genome shotgun (WGS) entry which is preliminary data.</text>
</comment>
<accession>A0A5C4V8M7</accession>
<sequence>MAHEQSMPIDDDSLLAGFLALDTPEGFHAELVEGEIVVTPPPVGAHEANFSHLVRQVLRLSATDMDVAGNKGLALPGDGRKLRNMTVPDATFAPCDLALFDDAPSWMEPEGVALVAEITSSRAELDREAKRHLYALGGVPLYLLIDREREAVTLHSEPAGRDYRATYSVPYGKPLPLPDPFAFDLHTGRLL</sequence>
<dbReference type="PANTHER" id="PTHR35400:SF3">
    <property type="entry name" value="SLL1072 PROTEIN"/>
    <property type="match status" value="1"/>
</dbReference>
<dbReference type="CDD" id="cd06260">
    <property type="entry name" value="DUF820-like"/>
    <property type="match status" value="1"/>
</dbReference>
<name>A0A5C4V8M7_9ACTN</name>
<dbReference type="InterPro" id="IPR011335">
    <property type="entry name" value="Restrct_endonuc-II-like"/>
</dbReference>
<dbReference type="Proteomes" id="UP000311713">
    <property type="component" value="Unassembled WGS sequence"/>
</dbReference>
<protein>
    <submittedName>
        <fullName evidence="2">Uma2 family endonuclease</fullName>
    </submittedName>
</protein>
<dbReference type="GO" id="GO:0004519">
    <property type="term" value="F:endonuclease activity"/>
    <property type="evidence" value="ECO:0007669"/>
    <property type="project" value="UniProtKB-KW"/>
</dbReference>
<dbReference type="Pfam" id="PF05685">
    <property type="entry name" value="Uma2"/>
    <property type="match status" value="1"/>
</dbReference>
<dbReference type="AlphaFoldDB" id="A0A5C4V8M7"/>
<dbReference type="SUPFAM" id="SSF52980">
    <property type="entry name" value="Restriction endonuclease-like"/>
    <property type="match status" value="1"/>
</dbReference>
<dbReference type="OrthoDB" id="4537149at2"/>
<dbReference type="InterPro" id="IPR008538">
    <property type="entry name" value="Uma2"/>
</dbReference>
<gene>
    <name evidence="2" type="ORF">FH715_07895</name>
</gene>
<evidence type="ECO:0000259" key="1">
    <source>
        <dbReference type="Pfam" id="PF05685"/>
    </source>
</evidence>
<dbReference type="PANTHER" id="PTHR35400">
    <property type="entry name" value="SLR1083 PROTEIN"/>
    <property type="match status" value="1"/>
</dbReference>
<reference evidence="2 3" key="1">
    <citation type="submission" date="2019-06" db="EMBL/GenBank/DDBJ databases">
        <title>Draft genome of Streptomyces sedi sp. JCM16909.</title>
        <authorList>
            <person name="Klykleung N."/>
            <person name="Tanasupawat S."/>
            <person name="Kudo T."/>
            <person name="Yuki M."/>
            <person name="Ohkuma M."/>
        </authorList>
    </citation>
    <scope>NUCLEOTIDE SEQUENCE [LARGE SCALE GENOMIC DNA]</scope>
    <source>
        <strain evidence="2 3">JCM 16909</strain>
    </source>
</reference>
<keyword evidence="2" id="KW-0540">Nuclease</keyword>
<keyword evidence="3" id="KW-1185">Reference proteome</keyword>
<evidence type="ECO:0000313" key="2">
    <source>
        <dbReference type="EMBL" id="TNM32300.1"/>
    </source>
</evidence>
<dbReference type="Gene3D" id="3.90.1570.10">
    <property type="entry name" value="tt1808, chain A"/>
    <property type="match status" value="1"/>
</dbReference>
<proteinExistence type="predicted"/>
<evidence type="ECO:0000313" key="3">
    <source>
        <dbReference type="Proteomes" id="UP000311713"/>
    </source>
</evidence>
<organism evidence="2 3">
    <name type="scientific">Streptomyces sedi</name>
    <dbReference type="NCBI Taxonomy" id="555059"/>
    <lineage>
        <taxon>Bacteria</taxon>
        <taxon>Bacillati</taxon>
        <taxon>Actinomycetota</taxon>
        <taxon>Actinomycetes</taxon>
        <taxon>Kitasatosporales</taxon>
        <taxon>Streptomycetaceae</taxon>
        <taxon>Streptomyces</taxon>
    </lineage>
</organism>
<dbReference type="InterPro" id="IPR012296">
    <property type="entry name" value="Nuclease_put_TT1808"/>
</dbReference>
<keyword evidence="2" id="KW-0255">Endonuclease</keyword>